<dbReference type="Proteomes" id="UP000177798">
    <property type="component" value="Chromosome 6"/>
</dbReference>
<dbReference type="PANTHER" id="PTHR23241:SF106">
    <property type="entry name" value="DUF4149 DOMAIN-CONTAINING PROTEIN"/>
    <property type="match status" value="1"/>
</dbReference>
<dbReference type="Pfam" id="PF13664">
    <property type="entry name" value="DUF4149"/>
    <property type="match status" value="1"/>
</dbReference>
<gene>
    <name evidence="7" type="ORF">sscle_06g051620</name>
</gene>
<evidence type="ECO:0000313" key="8">
    <source>
        <dbReference type="Proteomes" id="UP000177798"/>
    </source>
</evidence>
<evidence type="ECO:0000256" key="4">
    <source>
        <dbReference type="ARBA" id="ARBA00023136"/>
    </source>
</evidence>
<feature type="transmembrane region" description="Helical" evidence="5">
    <location>
        <begin position="156"/>
        <end position="176"/>
    </location>
</feature>
<evidence type="ECO:0000313" key="7">
    <source>
        <dbReference type="EMBL" id="APA10392.1"/>
    </source>
</evidence>
<dbReference type="PANTHER" id="PTHR23241">
    <property type="entry name" value="LATE EMBRYOGENESIS ABUNDANT PLANTS LEA-RELATED"/>
    <property type="match status" value="1"/>
</dbReference>
<organism evidence="7 8">
    <name type="scientific">Sclerotinia sclerotiorum (strain ATCC 18683 / 1980 / Ss-1)</name>
    <name type="common">White mold</name>
    <name type="synonym">Whetzelinia sclerotiorum</name>
    <dbReference type="NCBI Taxonomy" id="665079"/>
    <lineage>
        <taxon>Eukaryota</taxon>
        <taxon>Fungi</taxon>
        <taxon>Dikarya</taxon>
        <taxon>Ascomycota</taxon>
        <taxon>Pezizomycotina</taxon>
        <taxon>Leotiomycetes</taxon>
        <taxon>Helotiales</taxon>
        <taxon>Sclerotiniaceae</taxon>
        <taxon>Sclerotinia</taxon>
    </lineage>
</organism>
<accession>A0A1D9Q6H1</accession>
<dbReference type="RefSeq" id="XP_001591683.1">
    <property type="nucleotide sequence ID" value="XM_001591633.1"/>
</dbReference>
<dbReference type="OMA" id="PLTSKTM"/>
<dbReference type="InterPro" id="IPR053009">
    <property type="entry name" value="Xanthocillin_Biosynth-Assoc"/>
</dbReference>
<keyword evidence="4 5" id="KW-0472">Membrane</keyword>
<evidence type="ECO:0000256" key="2">
    <source>
        <dbReference type="ARBA" id="ARBA00022692"/>
    </source>
</evidence>
<feature type="domain" description="TMEM205-like" evidence="6">
    <location>
        <begin position="17"/>
        <end position="127"/>
    </location>
</feature>
<proteinExistence type="predicted"/>
<dbReference type="EMBL" id="CP017819">
    <property type="protein sequence ID" value="APA10392.1"/>
    <property type="molecule type" value="Genomic_DNA"/>
</dbReference>
<dbReference type="KEGG" id="ssl:SS1G_07129"/>
<evidence type="ECO:0000256" key="1">
    <source>
        <dbReference type="ARBA" id="ARBA00004370"/>
    </source>
</evidence>
<evidence type="ECO:0000259" key="6">
    <source>
        <dbReference type="Pfam" id="PF13664"/>
    </source>
</evidence>
<sequence>MPDLSILKTPAPYHIITYGTLLGTQFFQSFVNGIVAFRSLPRPQFSVLQQNIFPIYFGIQTALPAVLAITYPGSRTHLGTVSGISGTLAEVNRWSVLVPLATMFMTGLANMVVIGPATTRLMKERKHQETKDGKKSYDAAPHSKEMQRLNKAFGKMHGVSSLVNLVSFLATMWYGVSLAERLQ</sequence>
<feature type="transmembrane region" description="Helical" evidence="5">
    <location>
        <begin position="52"/>
        <end position="74"/>
    </location>
</feature>
<dbReference type="InterPro" id="IPR025423">
    <property type="entry name" value="TMEM205-like"/>
</dbReference>
<evidence type="ECO:0000256" key="3">
    <source>
        <dbReference type="ARBA" id="ARBA00022989"/>
    </source>
</evidence>
<name>A0A1D9Q6H1_SCLS1</name>
<dbReference type="AlphaFoldDB" id="A0A1D9Q6H1"/>
<feature type="transmembrane region" description="Helical" evidence="5">
    <location>
        <begin position="15"/>
        <end position="40"/>
    </location>
</feature>
<keyword evidence="3 5" id="KW-1133">Transmembrane helix</keyword>
<keyword evidence="2 5" id="KW-0812">Transmembrane</keyword>
<protein>
    <recommendedName>
        <fullName evidence="6">TMEM205-like domain-containing protein</fullName>
    </recommendedName>
</protein>
<reference evidence="8" key="1">
    <citation type="journal article" date="2017" name="Genome Biol. Evol.">
        <title>The complete genome sequence of the phytopathogenic fungus Sclerotinia sclerotiorum reveals insights into the genome architecture of broad host range pathogens.</title>
        <authorList>
            <person name="Derbyshire M."/>
            <person name="Denton-Giles M."/>
            <person name="Hegedus D."/>
            <person name="Seifbarghy S."/>
            <person name="Rollins J."/>
            <person name="van Kan J."/>
            <person name="Seidl M.F."/>
            <person name="Faino L."/>
            <person name="Mbengue M."/>
            <person name="Navaud O."/>
            <person name="Raffaele S."/>
            <person name="Hammond-Kosack K."/>
            <person name="Heard S."/>
            <person name="Oliver R."/>
        </authorList>
    </citation>
    <scope>NUCLEOTIDE SEQUENCE [LARGE SCALE GENOMIC DNA]</scope>
    <source>
        <strain evidence="8">ATCC 18683 / 1980 / Ss-1</strain>
    </source>
</reference>
<feature type="transmembrane region" description="Helical" evidence="5">
    <location>
        <begin position="94"/>
        <end position="117"/>
    </location>
</feature>
<dbReference type="VEuPathDB" id="FungiDB:sscle_06g051620"/>
<dbReference type="OrthoDB" id="1641132at2759"/>
<evidence type="ECO:0000256" key="5">
    <source>
        <dbReference type="SAM" id="Phobius"/>
    </source>
</evidence>
<dbReference type="GO" id="GO:0016020">
    <property type="term" value="C:membrane"/>
    <property type="evidence" value="ECO:0007669"/>
    <property type="project" value="UniProtKB-SubCell"/>
</dbReference>
<comment type="subcellular location">
    <subcellularLocation>
        <location evidence="1">Membrane</location>
    </subcellularLocation>
</comment>